<evidence type="ECO:0000313" key="2">
    <source>
        <dbReference type="EMBL" id="KAL0157783.1"/>
    </source>
</evidence>
<feature type="region of interest" description="Disordered" evidence="1">
    <location>
        <begin position="1"/>
        <end position="140"/>
    </location>
</feature>
<dbReference type="Proteomes" id="UP001529510">
    <property type="component" value="Unassembled WGS sequence"/>
</dbReference>
<comment type="caution">
    <text evidence="2">The sequence shown here is derived from an EMBL/GenBank/DDBJ whole genome shotgun (WGS) entry which is preliminary data.</text>
</comment>
<dbReference type="AlphaFoldDB" id="A0ABD0N833"/>
<gene>
    <name evidence="2" type="ORF">M9458_045859</name>
</gene>
<feature type="region of interest" description="Disordered" evidence="1">
    <location>
        <begin position="254"/>
        <end position="283"/>
    </location>
</feature>
<evidence type="ECO:0000256" key="1">
    <source>
        <dbReference type="SAM" id="MobiDB-lite"/>
    </source>
</evidence>
<name>A0ABD0N833_CIRMR</name>
<feature type="compositionally biased region" description="Acidic residues" evidence="1">
    <location>
        <begin position="95"/>
        <end position="122"/>
    </location>
</feature>
<protein>
    <submittedName>
        <fullName evidence="2">Uncharacterized protein</fullName>
    </submittedName>
</protein>
<organism evidence="2 3">
    <name type="scientific">Cirrhinus mrigala</name>
    <name type="common">Mrigala</name>
    <dbReference type="NCBI Taxonomy" id="683832"/>
    <lineage>
        <taxon>Eukaryota</taxon>
        <taxon>Metazoa</taxon>
        <taxon>Chordata</taxon>
        <taxon>Craniata</taxon>
        <taxon>Vertebrata</taxon>
        <taxon>Euteleostomi</taxon>
        <taxon>Actinopterygii</taxon>
        <taxon>Neopterygii</taxon>
        <taxon>Teleostei</taxon>
        <taxon>Ostariophysi</taxon>
        <taxon>Cypriniformes</taxon>
        <taxon>Cyprinidae</taxon>
        <taxon>Labeoninae</taxon>
        <taxon>Labeonini</taxon>
        <taxon>Cirrhinus</taxon>
    </lineage>
</organism>
<keyword evidence="3" id="KW-1185">Reference proteome</keyword>
<feature type="non-terminal residue" evidence="2">
    <location>
        <position position="1"/>
    </location>
</feature>
<feature type="compositionally biased region" description="Polar residues" evidence="1">
    <location>
        <begin position="14"/>
        <end position="25"/>
    </location>
</feature>
<accession>A0ABD0N833</accession>
<dbReference type="EMBL" id="JAMKFB020000023">
    <property type="protein sequence ID" value="KAL0157783.1"/>
    <property type="molecule type" value="Genomic_DNA"/>
</dbReference>
<sequence>GSTETLSVMDMDESGSSLDPSTIQSDLVGLSDHDAGLSQHPDSTVPQQATDFEPHLDSQEGSDLDPQCRSMSMDSAYGTLSPESMVETHSRVAPVEEDDSEDDKETTGDEEENAEEEDDEEDKSSLGSQNSVALSLKPRRRPPVQCRLPFLERLAVKSRSEDNLLSTVHDEKSNHGVARAATECTGSRHTWEQRVKYIEAPLSRSLTELNPAESDECLPTDAEMDESHSLTRSLPSGMLLDTLRRAKIAHEAGSNQILSSASDGELSPPSGLEGMGRCKRPQQHKKLTLAQLYRIRTTLVLNSTLTAS</sequence>
<proteinExistence type="predicted"/>
<reference evidence="2 3" key="1">
    <citation type="submission" date="2024-05" db="EMBL/GenBank/DDBJ databases">
        <title>Genome sequencing and assembly of Indian major carp, Cirrhinus mrigala (Hamilton, 1822).</title>
        <authorList>
            <person name="Mohindra V."/>
            <person name="Chowdhury L.M."/>
            <person name="Lal K."/>
            <person name="Jena J.K."/>
        </authorList>
    </citation>
    <scope>NUCLEOTIDE SEQUENCE [LARGE SCALE GENOMIC DNA]</scope>
    <source>
        <strain evidence="2">CM1030</strain>
        <tissue evidence="2">Blood</tissue>
    </source>
</reference>
<feature type="compositionally biased region" description="Polar residues" evidence="1">
    <location>
        <begin position="40"/>
        <end position="50"/>
    </location>
</feature>
<evidence type="ECO:0000313" key="3">
    <source>
        <dbReference type="Proteomes" id="UP001529510"/>
    </source>
</evidence>